<dbReference type="PROSITE" id="PS50050">
    <property type="entry name" value="TNFR_NGFR_2"/>
    <property type="match status" value="1"/>
</dbReference>
<dbReference type="Proteomes" id="UP000694580">
    <property type="component" value="Chromosome 10"/>
</dbReference>
<feature type="disulfide bond" evidence="1">
    <location>
        <begin position="82"/>
        <end position="95"/>
    </location>
</feature>
<keyword evidence="7" id="KW-1185">Reference proteome</keyword>
<dbReference type="Pfam" id="PF00020">
    <property type="entry name" value="TNFR_c6"/>
    <property type="match status" value="2"/>
</dbReference>
<feature type="compositionally biased region" description="Low complexity" evidence="2">
    <location>
        <begin position="256"/>
        <end position="272"/>
    </location>
</feature>
<dbReference type="GeneTree" id="ENSGT00940000166327"/>
<proteinExistence type="predicted"/>
<evidence type="ECO:0000256" key="1">
    <source>
        <dbReference type="PROSITE-ProRule" id="PRU00206"/>
    </source>
</evidence>
<evidence type="ECO:0000256" key="3">
    <source>
        <dbReference type="SAM" id="Phobius"/>
    </source>
</evidence>
<feature type="disulfide bond" evidence="1">
    <location>
        <begin position="85"/>
        <end position="103"/>
    </location>
</feature>
<evidence type="ECO:0000256" key="4">
    <source>
        <dbReference type="SAM" id="SignalP"/>
    </source>
</evidence>
<keyword evidence="3" id="KW-0472">Membrane</keyword>
<sequence length="280" mass="30897">MRLLCACATLLPLLLSCWSPASGERRGCVDWTLGLENTVCCRKCHPGNHLVNKCGKNPGTMCKPCTEGFYVADPLELQCSVCTKCELPQVEKSPCTKSKDTQCGCMEGYFCGNQECSFCMKECGEGEEQFERDCRPCKPGTFNNQTNQKCIPWKKSCPKGWVIETSGTATQDNKCTFSNEIVPVPVINPGRKDSWKSTVVAVLGPICICGTVLGIAAVILRRRFKRSTFQTPVKEGLRSEESQAMRVEQEECGYCQPQQEQSGSSESISTQDSQDKLLPV</sequence>
<accession>A0AAY4ECT7</accession>
<feature type="transmembrane region" description="Helical" evidence="3">
    <location>
        <begin position="199"/>
        <end position="220"/>
    </location>
</feature>
<comment type="caution">
    <text evidence="1">Lacks conserved residue(s) required for the propagation of feature annotation.</text>
</comment>
<feature type="signal peptide" evidence="4">
    <location>
        <begin position="1"/>
        <end position="23"/>
    </location>
</feature>
<dbReference type="PANTHER" id="PTHR47139:SF4">
    <property type="entry name" value="TUMOR NECROSIS FACTOR RECEPTOR SUPERFAMILY MEMBER 9 ISOFORM X1-RELATED"/>
    <property type="match status" value="1"/>
</dbReference>
<protein>
    <recommendedName>
        <fullName evidence="5">TNFR-Cys domain-containing protein</fullName>
    </recommendedName>
</protein>
<dbReference type="GO" id="GO:0042127">
    <property type="term" value="P:regulation of cell population proliferation"/>
    <property type="evidence" value="ECO:0007669"/>
    <property type="project" value="TreeGrafter"/>
</dbReference>
<dbReference type="SMART" id="SM00208">
    <property type="entry name" value="TNFR"/>
    <property type="match status" value="3"/>
</dbReference>
<feature type="domain" description="TNFR-Cys" evidence="5">
    <location>
        <begin position="64"/>
        <end position="103"/>
    </location>
</feature>
<organism evidence="6 7">
    <name type="scientific">Denticeps clupeoides</name>
    <name type="common">denticle herring</name>
    <dbReference type="NCBI Taxonomy" id="299321"/>
    <lineage>
        <taxon>Eukaryota</taxon>
        <taxon>Metazoa</taxon>
        <taxon>Chordata</taxon>
        <taxon>Craniata</taxon>
        <taxon>Vertebrata</taxon>
        <taxon>Euteleostomi</taxon>
        <taxon>Actinopterygii</taxon>
        <taxon>Neopterygii</taxon>
        <taxon>Teleostei</taxon>
        <taxon>Clupei</taxon>
        <taxon>Clupeiformes</taxon>
        <taxon>Denticipitoidei</taxon>
        <taxon>Denticipitidae</taxon>
        <taxon>Denticeps</taxon>
    </lineage>
</organism>
<evidence type="ECO:0000256" key="2">
    <source>
        <dbReference type="SAM" id="MobiDB-lite"/>
    </source>
</evidence>
<keyword evidence="3" id="KW-1133">Transmembrane helix</keyword>
<dbReference type="InterPro" id="IPR001368">
    <property type="entry name" value="TNFR/NGFR_Cys_rich_reg"/>
</dbReference>
<dbReference type="GO" id="GO:0038023">
    <property type="term" value="F:signaling receptor activity"/>
    <property type="evidence" value="ECO:0007669"/>
    <property type="project" value="TreeGrafter"/>
</dbReference>
<name>A0AAY4ECT7_9TELE</name>
<feature type="compositionally biased region" description="Basic and acidic residues" evidence="2">
    <location>
        <begin position="235"/>
        <end position="249"/>
    </location>
</feature>
<evidence type="ECO:0000259" key="5">
    <source>
        <dbReference type="PROSITE" id="PS50050"/>
    </source>
</evidence>
<feature type="chain" id="PRO_5044273575" description="TNFR-Cys domain-containing protein" evidence="4">
    <location>
        <begin position="24"/>
        <end position="280"/>
    </location>
</feature>
<reference evidence="6" key="2">
    <citation type="submission" date="2025-08" db="UniProtKB">
        <authorList>
            <consortium name="Ensembl"/>
        </authorList>
    </citation>
    <scope>IDENTIFICATION</scope>
</reference>
<reference evidence="6" key="3">
    <citation type="submission" date="2025-09" db="UniProtKB">
        <authorList>
            <consortium name="Ensembl"/>
        </authorList>
    </citation>
    <scope>IDENTIFICATION</scope>
</reference>
<keyword evidence="4" id="KW-0732">Signal</keyword>
<feature type="repeat" description="TNFR-Cys" evidence="1">
    <location>
        <begin position="64"/>
        <end position="103"/>
    </location>
</feature>
<reference evidence="6 7" key="1">
    <citation type="submission" date="2020-06" db="EMBL/GenBank/DDBJ databases">
        <authorList>
            <consortium name="Wellcome Sanger Institute Data Sharing"/>
        </authorList>
    </citation>
    <scope>NUCLEOTIDE SEQUENCE [LARGE SCALE GENOMIC DNA]</scope>
</reference>
<keyword evidence="1" id="KW-1015">Disulfide bond</keyword>
<dbReference type="SUPFAM" id="SSF57586">
    <property type="entry name" value="TNF receptor-like"/>
    <property type="match status" value="2"/>
</dbReference>
<evidence type="ECO:0000313" key="6">
    <source>
        <dbReference type="Ensembl" id="ENSDCDP00010055134.1"/>
    </source>
</evidence>
<gene>
    <name evidence="6" type="primary">tnfrsf9a</name>
</gene>
<feature type="region of interest" description="Disordered" evidence="2">
    <location>
        <begin position="235"/>
        <end position="280"/>
    </location>
</feature>
<dbReference type="Ensembl" id="ENSDCDT00010065730.1">
    <property type="protein sequence ID" value="ENSDCDP00010055134.1"/>
    <property type="gene ID" value="ENSDCDG00010031692.1"/>
</dbReference>
<dbReference type="Gene3D" id="2.10.50.10">
    <property type="entry name" value="Tumor Necrosis Factor Receptor, subunit A, domain 2"/>
    <property type="match status" value="3"/>
</dbReference>
<keyword evidence="3" id="KW-0812">Transmembrane</keyword>
<dbReference type="PANTHER" id="PTHR47139">
    <property type="entry name" value="TUMOR NECROSIS FACTOR RECEPTOR SUPERFAMILY MEMBER 9"/>
    <property type="match status" value="1"/>
</dbReference>
<evidence type="ECO:0000313" key="7">
    <source>
        <dbReference type="Proteomes" id="UP000694580"/>
    </source>
</evidence>
<dbReference type="PROSITE" id="PS51257">
    <property type="entry name" value="PROKAR_LIPOPROTEIN"/>
    <property type="match status" value="1"/>
</dbReference>
<dbReference type="AlphaFoldDB" id="A0AAY4ECT7"/>